<accession>A0A1M7Y997</accession>
<evidence type="ECO:0000256" key="10">
    <source>
        <dbReference type="ARBA" id="ARBA00023012"/>
    </source>
</evidence>
<dbReference type="Pfam" id="PF02518">
    <property type="entry name" value="HATPase_c"/>
    <property type="match status" value="1"/>
</dbReference>
<feature type="transmembrane region" description="Helical" evidence="12">
    <location>
        <begin position="28"/>
        <end position="48"/>
    </location>
</feature>
<keyword evidence="9 12" id="KW-1133">Transmembrane helix</keyword>
<evidence type="ECO:0000256" key="5">
    <source>
        <dbReference type="ARBA" id="ARBA00022692"/>
    </source>
</evidence>
<dbReference type="GO" id="GO:0005524">
    <property type="term" value="F:ATP binding"/>
    <property type="evidence" value="ECO:0007669"/>
    <property type="project" value="UniProtKB-KW"/>
</dbReference>
<dbReference type="PANTHER" id="PTHR34220">
    <property type="entry name" value="SENSOR HISTIDINE KINASE YPDA"/>
    <property type="match status" value="1"/>
</dbReference>
<dbReference type="SUPFAM" id="SSF55874">
    <property type="entry name" value="ATPase domain of HSP90 chaperone/DNA topoisomerase II/histidine kinase"/>
    <property type="match status" value="1"/>
</dbReference>
<keyword evidence="2" id="KW-1003">Cell membrane</keyword>
<dbReference type="InterPro" id="IPR003660">
    <property type="entry name" value="HAMP_dom"/>
</dbReference>
<dbReference type="Gene3D" id="3.30.565.10">
    <property type="entry name" value="Histidine kinase-like ATPase, C-terminal domain"/>
    <property type="match status" value="1"/>
</dbReference>
<protein>
    <submittedName>
        <fullName evidence="14">Two-component system, sensor histidine kinase YesM</fullName>
    </submittedName>
</protein>
<dbReference type="Pfam" id="PF06580">
    <property type="entry name" value="His_kinase"/>
    <property type="match status" value="1"/>
</dbReference>
<dbReference type="STRING" id="1121345.SAMN02745217_02140"/>
<dbReference type="InterPro" id="IPR010559">
    <property type="entry name" value="Sig_transdc_His_kin_internal"/>
</dbReference>
<evidence type="ECO:0000256" key="1">
    <source>
        <dbReference type="ARBA" id="ARBA00004651"/>
    </source>
</evidence>
<evidence type="ECO:0000256" key="6">
    <source>
        <dbReference type="ARBA" id="ARBA00022741"/>
    </source>
</evidence>
<dbReference type="SUPFAM" id="SSF158472">
    <property type="entry name" value="HAMP domain-like"/>
    <property type="match status" value="1"/>
</dbReference>
<feature type="transmembrane region" description="Helical" evidence="12">
    <location>
        <begin position="322"/>
        <end position="344"/>
    </location>
</feature>
<dbReference type="Proteomes" id="UP000184612">
    <property type="component" value="Unassembled WGS sequence"/>
</dbReference>
<dbReference type="Gene3D" id="1.10.8.500">
    <property type="entry name" value="HAMP domain in histidine kinase"/>
    <property type="match status" value="1"/>
</dbReference>
<evidence type="ECO:0000256" key="11">
    <source>
        <dbReference type="ARBA" id="ARBA00023136"/>
    </source>
</evidence>
<keyword evidence="6" id="KW-0547">Nucleotide-binding</keyword>
<dbReference type="RefSeq" id="WP_084558598.1">
    <property type="nucleotide sequence ID" value="NZ_FRFD01000006.1"/>
</dbReference>
<dbReference type="AlphaFoldDB" id="A0A1M7Y997"/>
<sequence>MNDYQNTAPKKDQNILHRLKIRLTDIPIFNRLTIIIVLVFFAIFLLSYTNFSTFTKDKRQTTLNTVNQTNHQAISKIDDYIADLSNITKFPLTHKYNDISYLRELESFQEDGVSSLIFQKLNEQMFNDILGYKQSLTSCFIFNTSGKADYKVEVPIYKAFNPSKEPWFLETIKKFGKPNIVRTYELPYVVKKSSPHYVFGISRGIVRFETSTVIGVLLVNTDIDYLRKVCDNMKVSNDERIVILDGDYTIYDTKEEYIAKITPDDIKALHSAGENKIKKVDMDGQELWISSIESSYTGWHIIRLIPTKDLFSDLESMQRSTVLFSAIILIITVLVILLISRQIVNPIKKLQMFMKLAETGNFGNPVNITSHDEIGSLAHSFNSMIQKINSLIQEVYLEQIKQGETELQMLQSQINPHFLYNTLESISMMATINDDDTTSEMASDLGIILRYGISKDKSIVIVAEEICILEKYIRLQGIRFHDSYKVELSIDEAILQHEMIKLILQPIVENAIYHGMNTIRKDGLIAVQGYESDGLLHFIVSDNGKGMDKEQTASLNGYINDENNNFKSIGLRNVNKRIKLRYGEAYGITITSQLNEGTTVTVVFPSEPV</sequence>
<evidence type="ECO:0000259" key="13">
    <source>
        <dbReference type="PROSITE" id="PS50885"/>
    </source>
</evidence>
<dbReference type="InterPro" id="IPR003594">
    <property type="entry name" value="HATPase_dom"/>
</dbReference>
<dbReference type="Pfam" id="PF00672">
    <property type="entry name" value="HAMP"/>
    <property type="match status" value="1"/>
</dbReference>
<dbReference type="GO" id="GO:0005886">
    <property type="term" value="C:plasma membrane"/>
    <property type="evidence" value="ECO:0007669"/>
    <property type="project" value="UniProtKB-SubCell"/>
</dbReference>
<comment type="subcellular location">
    <subcellularLocation>
        <location evidence="1">Cell membrane</location>
        <topology evidence="1">Multi-pass membrane protein</topology>
    </subcellularLocation>
</comment>
<proteinExistence type="predicted"/>
<evidence type="ECO:0000313" key="14">
    <source>
        <dbReference type="EMBL" id="SHO49136.1"/>
    </source>
</evidence>
<keyword evidence="7 14" id="KW-0418">Kinase</keyword>
<dbReference type="InterPro" id="IPR036890">
    <property type="entry name" value="HATPase_C_sf"/>
</dbReference>
<evidence type="ECO:0000313" key="15">
    <source>
        <dbReference type="Proteomes" id="UP000184612"/>
    </source>
</evidence>
<dbReference type="Gene3D" id="3.30.450.20">
    <property type="entry name" value="PAS domain"/>
    <property type="match status" value="1"/>
</dbReference>
<keyword evidence="11 12" id="KW-0472">Membrane</keyword>
<keyword evidence="15" id="KW-1185">Reference proteome</keyword>
<evidence type="ECO:0000256" key="7">
    <source>
        <dbReference type="ARBA" id="ARBA00022777"/>
    </source>
</evidence>
<organism evidence="14 15">
    <name type="scientific">Anaerocolumna xylanovorans DSM 12503</name>
    <dbReference type="NCBI Taxonomy" id="1121345"/>
    <lineage>
        <taxon>Bacteria</taxon>
        <taxon>Bacillati</taxon>
        <taxon>Bacillota</taxon>
        <taxon>Clostridia</taxon>
        <taxon>Lachnospirales</taxon>
        <taxon>Lachnospiraceae</taxon>
        <taxon>Anaerocolumna</taxon>
    </lineage>
</organism>
<keyword evidence="8" id="KW-0067">ATP-binding</keyword>
<evidence type="ECO:0000256" key="9">
    <source>
        <dbReference type="ARBA" id="ARBA00022989"/>
    </source>
</evidence>
<evidence type="ECO:0000256" key="4">
    <source>
        <dbReference type="ARBA" id="ARBA00022679"/>
    </source>
</evidence>
<dbReference type="EMBL" id="FRFD01000006">
    <property type="protein sequence ID" value="SHO49136.1"/>
    <property type="molecule type" value="Genomic_DNA"/>
</dbReference>
<dbReference type="PROSITE" id="PS50885">
    <property type="entry name" value="HAMP"/>
    <property type="match status" value="1"/>
</dbReference>
<evidence type="ECO:0000256" key="8">
    <source>
        <dbReference type="ARBA" id="ARBA00022840"/>
    </source>
</evidence>
<reference evidence="14 15" key="1">
    <citation type="submission" date="2016-12" db="EMBL/GenBank/DDBJ databases">
        <authorList>
            <person name="Song W.-J."/>
            <person name="Kurnit D.M."/>
        </authorList>
    </citation>
    <scope>NUCLEOTIDE SEQUENCE [LARGE SCALE GENOMIC DNA]</scope>
    <source>
        <strain evidence="14 15">DSM 12503</strain>
    </source>
</reference>
<dbReference type="InterPro" id="IPR050640">
    <property type="entry name" value="Bact_2-comp_sensor_kinase"/>
</dbReference>
<dbReference type="GO" id="GO:0000155">
    <property type="term" value="F:phosphorelay sensor kinase activity"/>
    <property type="evidence" value="ECO:0007669"/>
    <property type="project" value="InterPro"/>
</dbReference>
<name>A0A1M7Y997_9FIRM</name>
<dbReference type="OrthoDB" id="9809348at2"/>
<evidence type="ECO:0000256" key="2">
    <source>
        <dbReference type="ARBA" id="ARBA00022475"/>
    </source>
</evidence>
<keyword evidence="4" id="KW-0808">Transferase</keyword>
<dbReference type="CDD" id="cd06225">
    <property type="entry name" value="HAMP"/>
    <property type="match status" value="1"/>
</dbReference>
<gene>
    <name evidence="14" type="ORF">SAMN02745217_02140</name>
</gene>
<keyword evidence="3" id="KW-0597">Phosphoprotein</keyword>
<dbReference type="PANTHER" id="PTHR34220:SF11">
    <property type="entry name" value="SENSOR PROTEIN KINASE HPTS"/>
    <property type="match status" value="1"/>
</dbReference>
<keyword evidence="10" id="KW-0902">Two-component regulatory system</keyword>
<keyword evidence="5 12" id="KW-0812">Transmembrane</keyword>
<feature type="domain" description="HAMP" evidence="13">
    <location>
        <begin position="341"/>
        <end position="393"/>
    </location>
</feature>
<evidence type="ECO:0000256" key="12">
    <source>
        <dbReference type="SAM" id="Phobius"/>
    </source>
</evidence>
<evidence type="ECO:0000256" key="3">
    <source>
        <dbReference type="ARBA" id="ARBA00022553"/>
    </source>
</evidence>
<dbReference type="SMART" id="SM00304">
    <property type="entry name" value="HAMP"/>
    <property type="match status" value="1"/>
</dbReference>